<accession>A0AAV8YQB2</accession>
<name>A0AAV8YQB2_9CUCU</name>
<protein>
    <recommendedName>
        <fullName evidence="3">CCHC-type domain-containing protein</fullName>
    </recommendedName>
</protein>
<dbReference type="InterPro" id="IPR021109">
    <property type="entry name" value="Peptidase_aspartic_dom_sf"/>
</dbReference>
<evidence type="ECO:0008006" key="3">
    <source>
        <dbReference type="Google" id="ProtNLM"/>
    </source>
</evidence>
<feature type="non-terminal residue" evidence="1">
    <location>
        <position position="1"/>
    </location>
</feature>
<evidence type="ECO:0000313" key="2">
    <source>
        <dbReference type="Proteomes" id="UP001162162"/>
    </source>
</evidence>
<dbReference type="PANTHER" id="PTHR47331">
    <property type="entry name" value="PHD-TYPE DOMAIN-CONTAINING PROTEIN"/>
    <property type="match status" value="1"/>
</dbReference>
<reference evidence="1" key="1">
    <citation type="journal article" date="2023" name="Insect Mol. Biol.">
        <title>Genome sequencing provides insights into the evolution of gene families encoding plant cell wall-degrading enzymes in longhorned beetles.</title>
        <authorList>
            <person name="Shin N.R."/>
            <person name="Okamura Y."/>
            <person name="Kirsch R."/>
            <person name="Pauchet Y."/>
        </authorList>
    </citation>
    <scope>NUCLEOTIDE SEQUENCE</scope>
    <source>
        <strain evidence="1">AMC_N1</strain>
    </source>
</reference>
<organism evidence="1 2">
    <name type="scientific">Aromia moschata</name>
    <dbReference type="NCBI Taxonomy" id="1265417"/>
    <lineage>
        <taxon>Eukaryota</taxon>
        <taxon>Metazoa</taxon>
        <taxon>Ecdysozoa</taxon>
        <taxon>Arthropoda</taxon>
        <taxon>Hexapoda</taxon>
        <taxon>Insecta</taxon>
        <taxon>Pterygota</taxon>
        <taxon>Neoptera</taxon>
        <taxon>Endopterygota</taxon>
        <taxon>Coleoptera</taxon>
        <taxon>Polyphaga</taxon>
        <taxon>Cucujiformia</taxon>
        <taxon>Chrysomeloidea</taxon>
        <taxon>Cerambycidae</taxon>
        <taxon>Cerambycinae</taxon>
        <taxon>Callichromatini</taxon>
        <taxon>Aromia</taxon>
    </lineage>
</organism>
<dbReference type="AlphaFoldDB" id="A0AAV8YQB2"/>
<sequence length="451" mass="51055">KEQYTGLVRKRGSVKQRLTLFQKYLSDLIGVSSHENYEIEEESVYELEQRLSSAIFVLSEYEDFQIQIELLVSDFEIDIQYQDRAEFQSNYYTWTSKGQKLLKTFQAKFQIDDRNSVHSGNSRLNESIDRIGQQTDKWDTLIIHMVGLKLDNSTNRKWEEHQVGSDPPTLLQFQNFLNTRADFLESLELKIGSRQPKGQNQSRCLVGSKESDNNGSKVCLSEEDKYGKAKELKLCLNCLKGGHFVQKCRQKSLCNKCNRKHNSLLHYEVGQVEEHLEDVDSSQVALSSFAPSSAMVHLSTVSLQVFDKFGKPHTVKAILDSGSQSSYISSNLANLLQLKRTHLDFKVVGLNLATTKIEGRCQVKVQPHHTGFNTIISCLVIPEITGKLPEFSFDISGLAIPKHIRLADPSFNKCSKINMLLGADCFWDLLCAAQIKLGVNKPVLQKQSLDG</sequence>
<dbReference type="Proteomes" id="UP001162162">
    <property type="component" value="Unassembled WGS sequence"/>
</dbReference>
<gene>
    <name evidence="1" type="ORF">NQ318_008136</name>
</gene>
<dbReference type="InterPro" id="IPR001969">
    <property type="entry name" value="Aspartic_peptidase_AS"/>
</dbReference>
<dbReference type="GO" id="GO:0006508">
    <property type="term" value="P:proteolysis"/>
    <property type="evidence" value="ECO:0007669"/>
    <property type="project" value="InterPro"/>
</dbReference>
<dbReference type="EMBL" id="JAPWTK010000064">
    <property type="protein sequence ID" value="KAJ8952815.1"/>
    <property type="molecule type" value="Genomic_DNA"/>
</dbReference>
<dbReference type="PROSITE" id="PS00141">
    <property type="entry name" value="ASP_PROTEASE"/>
    <property type="match status" value="1"/>
</dbReference>
<dbReference type="GO" id="GO:0004190">
    <property type="term" value="F:aspartic-type endopeptidase activity"/>
    <property type="evidence" value="ECO:0007669"/>
    <property type="project" value="InterPro"/>
</dbReference>
<proteinExistence type="predicted"/>
<comment type="caution">
    <text evidence="1">The sequence shown here is derived from an EMBL/GenBank/DDBJ whole genome shotgun (WGS) entry which is preliminary data.</text>
</comment>
<dbReference type="PANTHER" id="PTHR47331:SF5">
    <property type="entry name" value="RIBONUCLEASE H"/>
    <property type="match status" value="1"/>
</dbReference>
<evidence type="ECO:0000313" key="1">
    <source>
        <dbReference type="EMBL" id="KAJ8952815.1"/>
    </source>
</evidence>
<keyword evidence="2" id="KW-1185">Reference proteome</keyword>
<dbReference type="Gene3D" id="2.40.70.10">
    <property type="entry name" value="Acid Proteases"/>
    <property type="match status" value="1"/>
</dbReference>